<dbReference type="Proteomes" id="UP000193884">
    <property type="component" value="Unassembled WGS sequence"/>
</dbReference>
<dbReference type="InterPro" id="IPR025272">
    <property type="entry name" value="SocA_Panacea"/>
</dbReference>
<evidence type="ECO:0000313" key="2">
    <source>
        <dbReference type="EMBL" id="OSJ31082.1"/>
    </source>
</evidence>
<gene>
    <name evidence="2" type="ORF">BST63_10575</name>
</gene>
<reference evidence="2 3" key="1">
    <citation type="submission" date="2017-03" db="EMBL/GenBank/DDBJ databases">
        <title>Whole genome sequences of fourteen strains of Bradyrhizobium canariense and one strain of Bradyrhizobium japonicum isolated from Lupinus (Papilionoideae: Genisteae) species in Algeria.</title>
        <authorList>
            <person name="Crovadore J."/>
            <person name="Chekireb D."/>
            <person name="Brachmann A."/>
            <person name="Chablais R."/>
            <person name="Cochard B."/>
            <person name="Lefort F."/>
        </authorList>
    </citation>
    <scope>NUCLEOTIDE SEQUENCE [LARGE SCALE GENOMIC DNA]</scope>
    <source>
        <strain evidence="2 3">UBMAN05</strain>
    </source>
</reference>
<dbReference type="Pfam" id="PF13274">
    <property type="entry name" value="SocA_Panacea"/>
    <property type="match status" value="1"/>
</dbReference>
<accession>A0ABX3X687</accession>
<protein>
    <recommendedName>
        <fullName evidence="1">Antitoxin SocA-like Panacea domain-containing protein</fullName>
    </recommendedName>
</protein>
<comment type="caution">
    <text evidence="2">The sequence shown here is derived from an EMBL/GenBank/DDBJ whole genome shotgun (WGS) entry which is preliminary data.</text>
</comment>
<keyword evidence="3" id="KW-1185">Reference proteome</keyword>
<proteinExistence type="predicted"/>
<evidence type="ECO:0000313" key="3">
    <source>
        <dbReference type="Proteomes" id="UP000193884"/>
    </source>
</evidence>
<feature type="domain" description="Antitoxin SocA-like Panacea" evidence="1">
    <location>
        <begin position="63"/>
        <end position="160"/>
    </location>
</feature>
<dbReference type="EMBL" id="NAFK01000150">
    <property type="protein sequence ID" value="OSJ31082.1"/>
    <property type="molecule type" value="Genomic_DNA"/>
</dbReference>
<evidence type="ECO:0000259" key="1">
    <source>
        <dbReference type="Pfam" id="PF13274"/>
    </source>
</evidence>
<organism evidence="2 3">
    <name type="scientific">Bradyrhizobium canariense</name>
    <dbReference type="NCBI Taxonomy" id="255045"/>
    <lineage>
        <taxon>Bacteria</taxon>
        <taxon>Pseudomonadati</taxon>
        <taxon>Pseudomonadota</taxon>
        <taxon>Alphaproteobacteria</taxon>
        <taxon>Hyphomicrobiales</taxon>
        <taxon>Nitrobacteraceae</taxon>
        <taxon>Bradyrhizobium</taxon>
    </lineage>
</organism>
<name>A0ABX3X687_9BRAD</name>
<sequence length="197" mass="22351">MQFGATLATFVGDWGVILSNLMPYKSRSPKFRPAPSMATATLVANRFLALAAAAGRPLTPLQLIKLTYLAYAWNLELRGKKLFQEQPQAWQYGPVIPSLYHKVKSFRDQPIAGYLPLDWFTSNDALTADEQLLIDQVFQSYGAYSGIQLSSMTHQPGAPWYQVWHSFGRNAPIPDELIKSHYDEIRRNRQPQPQPQQ</sequence>